<dbReference type="AlphaFoldDB" id="A0AAI9V9P5"/>
<accession>A0AAI9V9P5</accession>
<dbReference type="EMBL" id="MPDP01000125">
    <property type="protein sequence ID" value="KAK1478332.1"/>
    <property type="molecule type" value="Genomic_DNA"/>
</dbReference>
<sequence>MSQYPPPGQQPYYGSPPPPQGGYPPQGYPPPGQQPVSSLAPLTPKPPTRSPDAWESMGTVTLCCEKPDTNLHCSRRCTTLPRARLPLPRRRRRMTRAASTAGEFDIDSLGALAAREMEQNRADHAQIASPLSAAAGSAERPASAASSA</sequence>
<organism evidence="2 3">
    <name type="scientific">Colletotrichum cuscutae</name>
    <dbReference type="NCBI Taxonomy" id="1209917"/>
    <lineage>
        <taxon>Eukaryota</taxon>
        <taxon>Fungi</taxon>
        <taxon>Dikarya</taxon>
        <taxon>Ascomycota</taxon>
        <taxon>Pezizomycotina</taxon>
        <taxon>Sordariomycetes</taxon>
        <taxon>Hypocreomycetidae</taxon>
        <taxon>Glomerellales</taxon>
        <taxon>Glomerellaceae</taxon>
        <taxon>Colletotrichum</taxon>
        <taxon>Colletotrichum acutatum species complex</taxon>
    </lineage>
</organism>
<keyword evidence="3" id="KW-1185">Reference proteome</keyword>
<proteinExistence type="predicted"/>
<gene>
    <name evidence="2" type="ORF">CCUS01_16490</name>
</gene>
<feature type="region of interest" description="Disordered" evidence="1">
    <location>
        <begin position="120"/>
        <end position="148"/>
    </location>
</feature>
<feature type="compositionally biased region" description="Low complexity" evidence="1">
    <location>
        <begin position="132"/>
        <end position="148"/>
    </location>
</feature>
<feature type="compositionally biased region" description="Pro residues" evidence="1">
    <location>
        <begin position="1"/>
        <end position="33"/>
    </location>
</feature>
<dbReference type="Proteomes" id="UP001239213">
    <property type="component" value="Unassembled WGS sequence"/>
</dbReference>
<feature type="region of interest" description="Disordered" evidence="1">
    <location>
        <begin position="1"/>
        <end position="55"/>
    </location>
</feature>
<protein>
    <submittedName>
        <fullName evidence="2">Uncharacterized protein</fullName>
    </submittedName>
</protein>
<name>A0AAI9V9P5_9PEZI</name>
<evidence type="ECO:0000313" key="2">
    <source>
        <dbReference type="EMBL" id="KAK1478332.1"/>
    </source>
</evidence>
<comment type="caution">
    <text evidence="2">The sequence shown here is derived from an EMBL/GenBank/DDBJ whole genome shotgun (WGS) entry which is preliminary data.</text>
</comment>
<evidence type="ECO:0000256" key="1">
    <source>
        <dbReference type="SAM" id="MobiDB-lite"/>
    </source>
</evidence>
<reference evidence="2" key="1">
    <citation type="submission" date="2016-11" db="EMBL/GenBank/DDBJ databases">
        <title>The genome sequence of Colletotrichum cuscutae.</title>
        <authorList>
            <person name="Baroncelli R."/>
        </authorList>
    </citation>
    <scope>NUCLEOTIDE SEQUENCE</scope>
    <source>
        <strain evidence="2">IMI 304802</strain>
    </source>
</reference>
<evidence type="ECO:0000313" key="3">
    <source>
        <dbReference type="Proteomes" id="UP001239213"/>
    </source>
</evidence>